<feature type="signal peptide" evidence="2">
    <location>
        <begin position="1"/>
        <end position="20"/>
    </location>
</feature>
<dbReference type="InterPro" id="IPR009331">
    <property type="entry name" value="Oligogalacturonate-sp_porin"/>
</dbReference>
<dbReference type="PANTHER" id="PTHR38105">
    <property type="entry name" value="OUTER MEMBRANE PROTEIN-RELATED-RELATED"/>
    <property type="match status" value="1"/>
</dbReference>
<dbReference type="GO" id="GO:0009279">
    <property type="term" value="C:cell outer membrane"/>
    <property type="evidence" value="ECO:0007669"/>
    <property type="project" value="TreeGrafter"/>
</dbReference>
<evidence type="ECO:0000313" key="3">
    <source>
        <dbReference type="EMBL" id="POP47613.1"/>
    </source>
</evidence>
<evidence type="ECO:0000256" key="1">
    <source>
        <dbReference type="ARBA" id="ARBA00022729"/>
    </source>
</evidence>
<comment type="caution">
    <text evidence="4">The sequence shown here is derived from an EMBL/GenBank/DDBJ whole genome shotgun (WGS) entry which is preliminary data.</text>
</comment>
<accession>A0A2P5GVP2</accession>
<evidence type="ECO:0000313" key="4">
    <source>
        <dbReference type="EMBL" id="POP50624.1"/>
    </source>
</evidence>
<dbReference type="Pfam" id="PF06178">
    <property type="entry name" value="KdgM"/>
    <property type="match status" value="1"/>
</dbReference>
<keyword evidence="1 2" id="KW-0732">Signal</keyword>
<dbReference type="OrthoDB" id="5817226at2"/>
<dbReference type="AlphaFoldDB" id="A0A2P5GVP2"/>
<dbReference type="Gene3D" id="2.40.160.40">
    <property type="entry name" value="monomeric porin ompg"/>
    <property type="match status" value="1"/>
</dbReference>
<dbReference type="Proteomes" id="UP000237073">
    <property type="component" value="Unassembled WGS sequence"/>
</dbReference>
<reference evidence="5 6" key="1">
    <citation type="submission" date="2018-01" db="EMBL/GenBank/DDBJ databases">
        <title>Superficieibacter electus gen. nov., sp. nov., an extended-spectrum beta-lactamase possessing member of the Enterobacteriaceae family, isolated from intensive care unit surfaces.</title>
        <authorList>
            <person name="Potter R.F."/>
            <person name="D'Souza A.W."/>
        </authorList>
    </citation>
    <scope>NUCLEOTIDE SEQUENCE [LARGE SCALE GENOMIC DNA]</scope>
    <source>
        <strain evidence="4 6">BP-1</strain>
        <strain evidence="3 5">BP-2</strain>
    </source>
</reference>
<dbReference type="EMBL" id="PQGE01000001">
    <property type="protein sequence ID" value="POP47613.1"/>
    <property type="molecule type" value="Genomic_DNA"/>
</dbReference>
<keyword evidence="5" id="KW-1185">Reference proteome</keyword>
<evidence type="ECO:0000313" key="5">
    <source>
        <dbReference type="Proteomes" id="UP000237073"/>
    </source>
</evidence>
<name>A0A2P5GVP2_9ENTR</name>
<feature type="chain" id="PRO_5015149534" evidence="2">
    <location>
        <begin position="21"/>
        <end position="238"/>
    </location>
</feature>
<organism evidence="4 6">
    <name type="scientific">Superficieibacter electus</name>
    <dbReference type="NCBI Taxonomy" id="2022662"/>
    <lineage>
        <taxon>Bacteria</taxon>
        <taxon>Pseudomonadati</taxon>
        <taxon>Pseudomonadota</taxon>
        <taxon>Gammaproteobacteria</taxon>
        <taxon>Enterobacterales</taxon>
        <taxon>Enterobacteriaceae</taxon>
        <taxon>Superficieibacter</taxon>
    </lineage>
</organism>
<sequence>MNIKVSLFVLTSLCSTQAFAFSIDYRHEVQDRAENSHKDRLLISHRFNNGFGLSSEVKWKTGDKEASNNKLYHENTSDGFEVTPSYLYGFNKIFSLEGGLNLVSDSGYTNYRPYIKSIVNITDNVNWSLRYRPFYKRYSSNIHTEKETSEDGVTITSVVGYRFLENWGLDYELEYHKTNTAYYAPVADGKSYQWTHDLKLAWSVDKNWKPYFALGNVAGNKYTDERQTRYRVGVTYNF</sequence>
<dbReference type="EMBL" id="PQGD01000001">
    <property type="protein sequence ID" value="POP50624.1"/>
    <property type="molecule type" value="Genomic_DNA"/>
</dbReference>
<evidence type="ECO:0000313" key="6">
    <source>
        <dbReference type="Proteomes" id="UP000247005"/>
    </source>
</evidence>
<dbReference type="RefSeq" id="WP_103674086.1">
    <property type="nucleotide sequence ID" value="NZ_PQGD01000001.1"/>
</dbReference>
<proteinExistence type="predicted"/>
<dbReference type="InterPro" id="IPR053713">
    <property type="entry name" value="Bact_OM_Channel_sf"/>
</dbReference>
<protein>
    <submittedName>
        <fullName evidence="4">Porin</fullName>
    </submittedName>
</protein>
<dbReference type="PANTHER" id="PTHR38105:SF5">
    <property type="entry name" value="OUTER MEMBRANE PROTEIN"/>
    <property type="match status" value="1"/>
</dbReference>
<dbReference type="GO" id="GO:0015772">
    <property type="term" value="P:oligosaccharide transport"/>
    <property type="evidence" value="ECO:0007669"/>
    <property type="project" value="TreeGrafter"/>
</dbReference>
<evidence type="ECO:0000256" key="2">
    <source>
        <dbReference type="SAM" id="SignalP"/>
    </source>
</evidence>
<dbReference type="GO" id="GO:0015288">
    <property type="term" value="F:porin activity"/>
    <property type="evidence" value="ECO:0007669"/>
    <property type="project" value="TreeGrafter"/>
</dbReference>
<dbReference type="Proteomes" id="UP000247005">
    <property type="component" value="Unassembled WGS sequence"/>
</dbReference>
<dbReference type="SUPFAM" id="SSF56935">
    <property type="entry name" value="Porins"/>
    <property type="match status" value="1"/>
</dbReference>
<gene>
    <name evidence="4" type="ORF">CHU32_00205</name>
    <name evidence="3" type="ORF">CHU33_00205</name>
</gene>